<dbReference type="InterPro" id="IPR038109">
    <property type="entry name" value="DNA_bind_recomb_sf"/>
</dbReference>
<comment type="caution">
    <text evidence="5">The sequence shown here is derived from an EMBL/GenBank/DDBJ whole genome shotgun (WGS) entry which is preliminary data.</text>
</comment>
<dbReference type="AlphaFoldDB" id="A0A844FAB2"/>
<feature type="region of interest" description="Disordered" evidence="2">
    <location>
        <begin position="605"/>
        <end position="624"/>
    </location>
</feature>
<organism evidence="5 6">
    <name type="scientific">Clostridium scindens (strain JCM 10418 / VPI 12708)</name>
    <dbReference type="NCBI Taxonomy" id="29347"/>
    <lineage>
        <taxon>Bacteria</taxon>
        <taxon>Bacillati</taxon>
        <taxon>Bacillota</taxon>
        <taxon>Clostridia</taxon>
        <taxon>Lachnospirales</taxon>
        <taxon>Lachnospiraceae</taxon>
    </lineage>
</organism>
<dbReference type="InterPro" id="IPR011109">
    <property type="entry name" value="DNA_bind_recombinase_dom"/>
</dbReference>
<proteinExistence type="predicted"/>
<dbReference type="Gene3D" id="3.90.1750.20">
    <property type="entry name" value="Putative Large Serine Recombinase, Chain B, Domain 2"/>
    <property type="match status" value="1"/>
</dbReference>
<dbReference type="PROSITE" id="PS51737">
    <property type="entry name" value="RECOMBINASE_DNA_BIND"/>
    <property type="match status" value="1"/>
</dbReference>
<dbReference type="InterPro" id="IPR050639">
    <property type="entry name" value="SSR_resolvase"/>
</dbReference>
<dbReference type="InterPro" id="IPR006119">
    <property type="entry name" value="Resolv_N"/>
</dbReference>
<dbReference type="SUPFAM" id="SSF53041">
    <property type="entry name" value="Resolvase-like"/>
    <property type="match status" value="1"/>
</dbReference>
<dbReference type="Pfam" id="PF07508">
    <property type="entry name" value="Recombinase"/>
    <property type="match status" value="1"/>
</dbReference>
<dbReference type="Pfam" id="PF00239">
    <property type="entry name" value="Resolvase"/>
    <property type="match status" value="1"/>
</dbReference>
<evidence type="ECO:0000256" key="2">
    <source>
        <dbReference type="SAM" id="MobiDB-lite"/>
    </source>
</evidence>
<dbReference type="InterPro" id="IPR036162">
    <property type="entry name" value="Resolvase-like_N_sf"/>
</dbReference>
<evidence type="ECO:0000313" key="6">
    <source>
        <dbReference type="Proteomes" id="UP000462363"/>
    </source>
</evidence>
<name>A0A844FAB2_CLOSV</name>
<dbReference type="GO" id="GO:0000150">
    <property type="term" value="F:DNA strand exchange activity"/>
    <property type="evidence" value="ECO:0007669"/>
    <property type="project" value="InterPro"/>
</dbReference>
<sequence>MNNNLAFDTDIQTPFHIFQDKNRKRHMVFYGRVSTEHEAQLSALENQIQWYDDQAERHPNWVVVDKYIDEGITGTQAKKRPAFLRMIEDAKAGKFDLIVTREVCRFARNTVDTLVATRELKNLGVEVYFVEDNIWTMDGDGELRLTIMATLAQEESRKVSERVKAGQHISRNNGVIYGNGNILGYDRINDTYVINKEQAETVRMIYDMYLHDGVGATKIANELSIRRRVAASGKVKWTPSNVSRVLRNPTYMGCMAYGKSFNNNYLEQKRINNHNSDTYKYVKANFEPIVTEEEWRECERIRKRRRRELSIPMVRKTPFGEESVTKPVRESHDKWNRKLRCSCGYTFRKNRWHKNKNKDWSYGYQCYNQLNNGSAKKRREQGLDTTGYCDMPMIADWKLEIMCKMLLEKVWSERTGAIQEAERILKLCYQMDNAVQSEAVAIKRKIEKIKLKLDNLIDMRAEGDISIEEFRKRKESLNMELASYEVELQEQKRMKHATKEKEMNWDAVHKSLEETIDFSKSTVDNEVVDKFIAKIIPQGNNRFLWFVNLSSLRSEEIEMVVEGRRNHSTVFIYDEEKGEESEEDDSSVHSNILYISDIASELEAKKYSPEGAQHRQQSQKRMHN</sequence>
<evidence type="ECO:0000313" key="5">
    <source>
        <dbReference type="EMBL" id="MSS41700.1"/>
    </source>
</evidence>
<gene>
    <name evidence="5" type="ORF">FYJ37_15530</name>
</gene>
<keyword evidence="1" id="KW-0175">Coiled coil</keyword>
<dbReference type="Proteomes" id="UP000462363">
    <property type="component" value="Unassembled WGS sequence"/>
</dbReference>
<feature type="coiled-coil region" evidence="1">
    <location>
        <begin position="439"/>
        <end position="501"/>
    </location>
</feature>
<protein>
    <submittedName>
        <fullName evidence="5">Recombinase family protein</fullName>
    </submittedName>
</protein>
<dbReference type="Gene3D" id="3.40.50.1390">
    <property type="entry name" value="Resolvase, N-terminal catalytic domain"/>
    <property type="match status" value="1"/>
</dbReference>
<evidence type="ECO:0000256" key="1">
    <source>
        <dbReference type="SAM" id="Coils"/>
    </source>
</evidence>
<dbReference type="PANTHER" id="PTHR30461:SF23">
    <property type="entry name" value="DNA RECOMBINASE-RELATED"/>
    <property type="match status" value="1"/>
</dbReference>
<evidence type="ECO:0000259" key="4">
    <source>
        <dbReference type="PROSITE" id="PS51737"/>
    </source>
</evidence>
<dbReference type="CDD" id="cd00338">
    <property type="entry name" value="Ser_Recombinase"/>
    <property type="match status" value="1"/>
</dbReference>
<dbReference type="RefSeq" id="WP_154322937.1">
    <property type="nucleotide sequence ID" value="NZ_CP045695.1"/>
</dbReference>
<feature type="domain" description="Resolvase/invertase-type recombinase catalytic" evidence="3">
    <location>
        <begin position="26"/>
        <end position="174"/>
    </location>
</feature>
<accession>A0A844FAB2</accession>
<dbReference type="PROSITE" id="PS51736">
    <property type="entry name" value="RECOMBINASES_3"/>
    <property type="match status" value="1"/>
</dbReference>
<reference evidence="5 6" key="1">
    <citation type="submission" date="2019-08" db="EMBL/GenBank/DDBJ databases">
        <title>In-depth cultivation of the pig gut microbiome towards novel bacterial diversity and tailored functional studies.</title>
        <authorList>
            <person name="Wylensek D."/>
            <person name="Hitch T.C.A."/>
            <person name="Clavel T."/>
        </authorList>
    </citation>
    <scope>NUCLEOTIDE SEQUENCE [LARGE SCALE GENOMIC DNA]</scope>
    <source>
        <strain evidence="5 6">BL-389-WT-3D</strain>
    </source>
</reference>
<dbReference type="SMART" id="SM00857">
    <property type="entry name" value="Resolvase"/>
    <property type="match status" value="1"/>
</dbReference>
<evidence type="ECO:0000259" key="3">
    <source>
        <dbReference type="PROSITE" id="PS51736"/>
    </source>
</evidence>
<dbReference type="GO" id="GO:0003677">
    <property type="term" value="F:DNA binding"/>
    <property type="evidence" value="ECO:0007669"/>
    <property type="project" value="InterPro"/>
</dbReference>
<dbReference type="EMBL" id="VUMB01000046">
    <property type="protein sequence ID" value="MSS41700.1"/>
    <property type="molecule type" value="Genomic_DNA"/>
</dbReference>
<dbReference type="PANTHER" id="PTHR30461">
    <property type="entry name" value="DNA-INVERTASE FROM LAMBDOID PROPHAGE"/>
    <property type="match status" value="1"/>
</dbReference>
<feature type="domain" description="Recombinase" evidence="4">
    <location>
        <begin position="182"/>
        <end position="308"/>
    </location>
</feature>